<reference evidence="6 7" key="1">
    <citation type="submission" date="2017-05" db="EMBL/GenBank/DDBJ databases">
        <title>The Genome Sequence of Enterococcus sp. 10A9_DIV0425.</title>
        <authorList>
            <consortium name="The Broad Institute Genomics Platform"/>
            <consortium name="The Broad Institute Genomic Center for Infectious Diseases"/>
            <person name="Earl A."/>
            <person name="Manson A."/>
            <person name="Schwartman J."/>
            <person name="Gilmore M."/>
            <person name="Abouelleil A."/>
            <person name="Cao P."/>
            <person name="Chapman S."/>
            <person name="Cusick C."/>
            <person name="Shea T."/>
            <person name="Young S."/>
            <person name="Neafsey D."/>
            <person name="Nusbaum C."/>
            <person name="Birren B."/>
        </authorList>
    </citation>
    <scope>NUCLEOTIDE SEQUENCE [LARGE SCALE GENOMIC DNA]</scope>
    <source>
        <strain evidence="6 7">10A9_DIV0425</strain>
    </source>
</reference>
<dbReference type="GO" id="GO:0005886">
    <property type="term" value="C:plasma membrane"/>
    <property type="evidence" value="ECO:0007669"/>
    <property type="project" value="TreeGrafter"/>
</dbReference>
<dbReference type="PANTHER" id="PTHR32502:SF3">
    <property type="entry name" value="D-GALACTOSAMINE-6-PHOSPHATE DEAMINASE AGAS-RELATED"/>
    <property type="match status" value="1"/>
</dbReference>
<feature type="domain" description="SIS" evidence="5">
    <location>
        <begin position="223"/>
        <end position="371"/>
    </location>
</feature>
<dbReference type="CDD" id="cd05010">
    <property type="entry name" value="SIS_AgaS_like"/>
    <property type="match status" value="1"/>
</dbReference>
<dbReference type="AlphaFoldDB" id="A0A242K1F9"/>
<dbReference type="GO" id="GO:0016787">
    <property type="term" value="F:hydrolase activity"/>
    <property type="evidence" value="ECO:0007669"/>
    <property type="project" value="UniProtKB-KW"/>
</dbReference>
<comment type="catalytic activity">
    <reaction evidence="4">
        <text>D-galactosamine 6-phosphate + H2O = D-tagatopyranose 1-phosphate + NH4(+)</text>
        <dbReference type="Rhea" id="RHEA:47680"/>
        <dbReference type="ChEBI" id="CHEBI:15377"/>
        <dbReference type="ChEBI" id="CHEBI:28938"/>
        <dbReference type="ChEBI" id="CHEBI:71674"/>
        <dbReference type="ChEBI" id="CHEBI:138150"/>
    </reaction>
</comment>
<dbReference type="InterPro" id="IPR035466">
    <property type="entry name" value="GlmS/AgaS_SIS"/>
</dbReference>
<dbReference type="GO" id="GO:0097367">
    <property type="term" value="F:carbohydrate derivative binding"/>
    <property type="evidence" value="ECO:0007669"/>
    <property type="project" value="InterPro"/>
</dbReference>
<evidence type="ECO:0000256" key="2">
    <source>
        <dbReference type="ARBA" id="ARBA00022737"/>
    </source>
</evidence>
<protein>
    <recommendedName>
        <fullName evidence="5">SIS domain-containing protein</fullName>
    </recommendedName>
</protein>
<dbReference type="GO" id="GO:1901135">
    <property type="term" value="P:carbohydrate derivative metabolic process"/>
    <property type="evidence" value="ECO:0007669"/>
    <property type="project" value="InterPro"/>
</dbReference>
<organism evidence="6 7">
    <name type="scientific">Candidatus Enterococcus wittei</name>
    <dbReference type="NCBI Taxonomy" id="1987383"/>
    <lineage>
        <taxon>Bacteria</taxon>
        <taxon>Bacillati</taxon>
        <taxon>Bacillota</taxon>
        <taxon>Bacilli</taxon>
        <taxon>Lactobacillales</taxon>
        <taxon>Enterococcaceae</taxon>
        <taxon>Enterococcus</taxon>
    </lineage>
</organism>
<dbReference type="InterPro" id="IPR046348">
    <property type="entry name" value="SIS_dom_sf"/>
</dbReference>
<comment type="similarity">
    <text evidence="1">Belongs to the SIS family. AgaS subfamily.</text>
</comment>
<name>A0A242K1F9_9ENTE</name>
<proteinExistence type="inferred from homology"/>
<dbReference type="STRING" id="1987383.A5844_001437"/>
<evidence type="ECO:0000256" key="1">
    <source>
        <dbReference type="ARBA" id="ARBA00007748"/>
    </source>
</evidence>
<evidence type="ECO:0000256" key="4">
    <source>
        <dbReference type="ARBA" id="ARBA00029292"/>
    </source>
</evidence>
<dbReference type="InterPro" id="IPR035464">
    <property type="entry name" value="SIS_AgaS"/>
</dbReference>
<dbReference type="CDD" id="cd05008">
    <property type="entry name" value="SIS_GlmS_GlmD_1"/>
    <property type="match status" value="1"/>
</dbReference>
<dbReference type="RefSeq" id="WP_086284532.1">
    <property type="nucleotide sequence ID" value="NZ_NGMO01000002.1"/>
</dbReference>
<gene>
    <name evidence="6" type="ORF">A5844_001437</name>
</gene>
<dbReference type="Pfam" id="PF01380">
    <property type="entry name" value="SIS"/>
    <property type="match status" value="1"/>
</dbReference>
<evidence type="ECO:0000313" key="7">
    <source>
        <dbReference type="Proteomes" id="UP000194933"/>
    </source>
</evidence>
<comment type="caution">
    <text evidence="6">The sequence shown here is derived from an EMBL/GenBank/DDBJ whole genome shotgun (WGS) entry which is preliminary data.</text>
</comment>
<evidence type="ECO:0000313" key="6">
    <source>
        <dbReference type="EMBL" id="OTP11302.1"/>
    </source>
</evidence>
<dbReference type="GO" id="GO:0009401">
    <property type="term" value="P:phosphoenolpyruvate-dependent sugar phosphotransferase system"/>
    <property type="evidence" value="ECO:0007669"/>
    <property type="project" value="TreeGrafter"/>
</dbReference>
<dbReference type="InterPro" id="IPR001347">
    <property type="entry name" value="SIS_dom"/>
</dbReference>
<dbReference type="EMBL" id="NGMO01000002">
    <property type="protein sequence ID" value="OTP11302.1"/>
    <property type="molecule type" value="Genomic_DNA"/>
</dbReference>
<accession>A0A242K1F9</accession>
<evidence type="ECO:0000259" key="5">
    <source>
        <dbReference type="PROSITE" id="PS51464"/>
    </source>
</evidence>
<keyword evidence="3" id="KW-0378">Hydrolase</keyword>
<dbReference type="PROSITE" id="PS51464">
    <property type="entry name" value="SIS"/>
    <property type="match status" value="2"/>
</dbReference>
<dbReference type="InterPro" id="IPR050303">
    <property type="entry name" value="GatZ_KbaZ_carbometab"/>
</dbReference>
<sequence length="397" mass="43821">MFELPEKDLKEIGASITTREVKQQPELWKKTVEILEEKQVELTKFLDTLKEQAKDKKIHVIFTGAGSSQYVGDTIVPYLNEHGDTQRYLFHSFGTTDIVASPKEYLFSDEPTILISFARSGNSPESIAAVNIADKVVGSIFHLAITCAKKGQLAQDATEKENSFLLLMPEKSNDAGFAMTGSFTCMLLSALWLFDTTDQATKKQYVHDLVKIGQDILSRDKEIERLLTIPFNRLAYLGSGSLSGATREAQLKILELTAGKVATIFDSSMGFRHGPKSFVNEETLVIGFINNHLYTRHYDLDILEEIHGNGIAAKVIGIAQVSDANFSGDNFFLESTAEKLPDAYLSLVMILTAQVIALYTSIKVGNTPDTPSPTGTVNRVVKGVVIHDYLMEEKGGQ</sequence>
<keyword evidence="2" id="KW-0677">Repeat</keyword>
<dbReference type="SUPFAM" id="SSF53697">
    <property type="entry name" value="SIS domain"/>
    <property type="match status" value="1"/>
</dbReference>
<feature type="domain" description="SIS" evidence="5">
    <location>
        <begin position="49"/>
        <end position="203"/>
    </location>
</feature>
<evidence type="ECO:0000256" key="3">
    <source>
        <dbReference type="ARBA" id="ARBA00022801"/>
    </source>
</evidence>
<dbReference type="PANTHER" id="PTHR32502">
    <property type="entry name" value="N-ACETYLGALACTOSAMINE PERMEASE II COMPONENT-RELATED"/>
    <property type="match status" value="1"/>
</dbReference>
<dbReference type="Proteomes" id="UP000194933">
    <property type="component" value="Unassembled WGS sequence"/>
</dbReference>
<dbReference type="Gene3D" id="3.40.50.10490">
    <property type="entry name" value="Glucose-6-phosphate isomerase like protein, domain 1"/>
    <property type="match status" value="2"/>
</dbReference>
<keyword evidence="7" id="KW-1185">Reference proteome</keyword>